<dbReference type="Pfam" id="PF00005">
    <property type="entry name" value="ABC_tran"/>
    <property type="match status" value="1"/>
</dbReference>
<keyword evidence="6" id="KW-1185">Reference proteome</keyword>
<evidence type="ECO:0000256" key="3">
    <source>
        <dbReference type="ARBA" id="ARBA00022840"/>
    </source>
</evidence>
<dbReference type="GO" id="GO:0005524">
    <property type="term" value="F:ATP binding"/>
    <property type="evidence" value="ECO:0007669"/>
    <property type="project" value="UniProtKB-KW"/>
</dbReference>
<proteinExistence type="predicted"/>
<keyword evidence="2" id="KW-0547">Nucleotide-binding</keyword>
<accession>A0ABU7RTB0</accession>
<dbReference type="RefSeq" id="WP_331214841.1">
    <property type="nucleotide sequence ID" value="NZ_JAZGQK010000012.1"/>
</dbReference>
<evidence type="ECO:0000256" key="2">
    <source>
        <dbReference type="ARBA" id="ARBA00022741"/>
    </source>
</evidence>
<gene>
    <name evidence="5" type="ORF">V1633_14610</name>
</gene>
<comment type="caution">
    <text evidence="5">The sequence shown here is derived from an EMBL/GenBank/DDBJ whole genome shotgun (WGS) entry which is preliminary data.</text>
</comment>
<dbReference type="Gene3D" id="2.40.50.100">
    <property type="match status" value="1"/>
</dbReference>
<dbReference type="SUPFAM" id="SSF52540">
    <property type="entry name" value="P-loop containing nucleoside triphosphate hydrolases"/>
    <property type="match status" value="1"/>
</dbReference>
<dbReference type="InterPro" id="IPR047641">
    <property type="entry name" value="ABC_transpr_MalK/UgpC-like"/>
</dbReference>
<evidence type="ECO:0000313" key="5">
    <source>
        <dbReference type="EMBL" id="MEE6259717.1"/>
    </source>
</evidence>
<dbReference type="InterPro" id="IPR015855">
    <property type="entry name" value="ABC_transpr_MalK-like"/>
</dbReference>
<dbReference type="InterPro" id="IPR012340">
    <property type="entry name" value="NA-bd_OB-fold"/>
</dbReference>
<keyword evidence="3 5" id="KW-0067">ATP-binding</keyword>
<evidence type="ECO:0000259" key="4">
    <source>
        <dbReference type="PROSITE" id="PS50893"/>
    </source>
</evidence>
<dbReference type="PROSITE" id="PS00211">
    <property type="entry name" value="ABC_TRANSPORTER_1"/>
    <property type="match status" value="1"/>
</dbReference>
<organism evidence="5 6">
    <name type="scientific">Plantactinospora sonchi</name>
    <dbReference type="NCBI Taxonomy" id="1544735"/>
    <lineage>
        <taxon>Bacteria</taxon>
        <taxon>Bacillati</taxon>
        <taxon>Actinomycetota</taxon>
        <taxon>Actinomycetes</taxon>
        <taxon>Micromonosporales</taxon>
        <taxon>Micromonosporaceae</taxon>
        <taxon>Plantactinospora</taxon>
    </lineage>
</organism>
<dbReference type="SMART" id="SM00382">
    <property type="entry name" value="AAA"/>
    <property type="match status" value="1"/>
</dbReference>
<evidence type="ECO:0000256" key="1">
    <source>
        <dbReference type="ARBA" id="ARBA00022448"/>
    </source>
</evidence>
<dbReference type="InterPro" id="IPR013611">
    <property type="entry name" value="Transp-assoc_OB_typ2"/>
</dbReference>
<feature type="domain" description="ABC transporter" evidence="4">
    <location>
        <begin position="4"/>
        <end position="236"/>
    </location>
</feature>
<dbReference type="InterPro" id="IPR027417">
    <property type="entry name" value="P-loop_NTPase"/>
</dbReference>
<dbReference type="Proteomes" id="UP001332243">
    <property type="component" value="Unassembled WGS sequence"/>
</dbReference>
<name>A0ABU7RTB0_9ACTN</name>
<dbReference type="CDD" id="cd03301">
    <property type="entry name" value="ABC_MalK_N"/>
    <property type="match status" value="1"/>
</dbReference>
<dbReference type="Gene3D" id="2.40.50.140">
    <property type="entry name" value="Nucleic acid-binding proteins"/>
    <property type="match status" value="1"/>
</dbReference>
<evidence type="ECO:0000313" key="6">
    <source>
        <dbReference type="Proteomes" id="UP001332243"/>
    </source>
</evidence>
<dbReference type="InterPro" id="IPR003439">
    <property type="entry name" value="ABC_transporter-like_ATP-bd"/>
</dbReference>
<dbReference type="InterPro" id="IPR003593">
    <property type="entry name" value="AAA+_ATPase"/>
</dbReference>
<dbReference type="InterPro" id="IPR008995">
    <property type="entry name" value="Mo/tungstate-bd_C_term_dom"/>
</dbReference>
<dbReference type="EMBL" id="JAZGQK010000012">
    <property type="protein sequence ID" value="MEE6259717.1"/>
    <property type="molecule type" value="Genomic_DNA"/>
</dbReference>
<dbReference type="InterPro" id="IPR017871">
    <property type="entry name" value="ABC_transporter-like_CS"/>
</dbReference>
<keyword evidence="1" id="KW-0813">Transport</keyword>
<dbReference type="PANTHER" id="PTHR43875:SF1">
    <property type="entry name" value="OSMOPROTECTIVE COMPOUNDS UPTAKE ATP-BINDING PROTEIN GGTA"/>
    <property type="match status" value="1"/>
</dbReference>
<dbReference type="SUPFAM" id="SSF50331">
    <property type="entry name" value="MOP-like"/>
    <property type="match status" value="1"/>
</dbReference>
<dbReference type="PANTHER" id="PTHR43875">
    <property type="entry name" value="MALTODEXTRIN IMPORT ATP-BINDING PROTEIN MSMX"/>
    <property type="match status" value="1"/>
</dbReference>
<dbReference type="PROSITE" id="PS50893">
    <property type="entry name" value="ABC_TRANSPORTER_2"/>
    <property type="match status" value="1"/>
</dbReference>
<protein>
    <submittedName>
        <fullName evidence="5">ABC transporter ATP-binding protein</fullName>
    </submittedName>
</protein>
<dbReference type="Pfam" id="PF08402">
    <property type="entry name" value="TOBE_2"/>
    <property type="match status" value="1"/>
</dbReference>
<reference evidence="5 6" key="1">
    <citation type="submission" date="2024-01" db="EMBL/GenBank/DDBJ databases">
        <title>Genome insights into Plantactinospora sonchi sp. nov.</title>
        <authorList>
            <person name="Wang L."/>
        </authorList>
    </citation>
    <scope>NUCLEOTIDE SEQUENCE [LARGE SCALE GENOMIC DNA]</scope>
    <source>
        <strain evidence="5 6">NEAU-QY2</strain>
    </source>
</reference>
<dbReference type="Gene3D" id="3.40.50.300">
    <property type="entry name" value="P-loop containing nucleotide triphosphate hydrolases"/>
    <property type="match status" value="1"/>
</dbReference>
<sequence>MAQIVLRDLVKTYPGTRTRATDDISLEVRDGEFLVLVGPSGCGKTTLLRMIAGLETPDSGSVHIGGRDVTELPARERGLSMVFQSYAIFPHLRVRQNIGFGLTMRKTPKAEIDRRVAEAAELLHLTDYLDRYPAQLSGGQRQRVAVARAIVVDADVLLMDEPLSNLDALLRMEFRTELKRIVGRLGTTTVYVTHDQAEALSLGDRVAVLREGRIAQVGPPLEVYDEPADQFVGGFLGAPPMNFLPARLDRSGDRPALRIGDQRTAAPAALAEHPDDEVTVGVRAENIEVFDADGPDRLAARVEVVEPTGAAILLTVDLAGRQLKVQTPPTFRIGPGSPVWLAVDPGRMRFYRPDSTAVRLPDQPTRRT</sequence>